<evidence type="ECO:0000256" key="5">
    <source>
        <dbReference type="ARBA" id="ARBA00022619"/>
    </source>
</evidence>
<dbReference type="InterPro" id="IPR026017">
    <property type="entry name" value="Lumazine-bd_dom"/>
</dbReference>
<dbReference type="EMBL" id="BQMJ01000011">
    <property type="protein sequence ID" value="GJQ09792.1"/>
    <property type="molecule type" value="Genomic_DNA"/>
</dbReference>
<gene>
    <name evidence="9" type="ORF">GpartN1_g1583.t1</name>
</gene>
<evidence type="ECO:0000313" key="10">
    <source>
        <dbReference type="Proteomes" id="UP001061958"/>
    </source>
</evidence>
<feature type="domain" description="Lumazine-binding" evidence="8">
    <location>
        <begin position="98"/>
        <end position="194"/>
    </location>
</feature>
<dbReference type="GO" id="GO:0004746">
    <property type="term" value="F:riboflavin synthase activity"/>
    <property type="evidence" value="ECO:0007669"/>
    <property type="project" value="UniProtKB-EC"/>
</dbReference>
<evidence type="ECO:0000259" key="8">
    <source>
        <dbReference type="PROSITE" id="PS51177"/>
    </source>
</evidence>
<dbReference type="EC" id="2.5.1.9" evidence="3"/>
<reference evidence="9" key="1">
    <citation type="journal article" date="2022" name="Proc. Natl. Acad. Sci. U.S.A.">
        <title>Life cycle and functional genomics of the unicellular red alga Galdieria for elucidating algal and plant evolution and industrial use.</title>
        <authorList>
            <person name="Hirooka S."/>
            <person name="Itabashi T."/>
            <person name="Ichinose T.M."/>
            <person name="Onuma R."/>
            <person name="Fujiwara T."/>
            <person name="Yamashita S."/>
            <person name="Jong L.W."/>
            <person name="Tomita R."/>
            <person name="Iwane A.H."/>
            <person name="Miyagishima S.Y."/>
        </authorList>
    </citation>
    <scope>NUCLEOTIDE SEQUENCE</scope>
    <source>
        <strain evidence="9">NBRC 102759</strain>
    </source>
</reference>
<dbReference type="PANTHER" id="PTHR21098">
    <property type="entry name" value="RIBOFLAVIN SYNTHASE ALPHA CHAIN"/>
    <property type="match status" value="1"/>
</dbReference>
<evidence type="ECO:0000256" key="2">
    <source>
        <dbReference type="ARBA" id="ARBA00004887"/>
    </source>
</evidence>
<dbReference type="NCBIfam" id="TIGR00187">
    <property type="entry name" value="ribE"/>
    <property type="match status" value="1"/>
</dbReference>
<dbReference type="GO" id="GO:0009231">
    <property type="term" value="P:riboflavin biosynthetic process"/>
    <property type="evidence" value="ECO:0007669"/>
    <property type="project" value="UniProtKB-KW"/>
</dbReference>
<dbReference type="Pfam" id="PF00677">
    <property type="entry name" value="Lum_binding"/>
    <property type="match status" value="2"/>
</dbReference>
<evidence type="ECO:0000256" key="1">
    <source>
        <dbReference type="ARBA" id="ARBA00002803"/>
    </source>
</evidence>
<dbReference type="OrthoDB" id="10258924at2759"/>
<dbReference type="PIRSF" id="PIRSF000498">
    <property type="entry name" value="Riboflavin_syn_A"/>
    <property type="match status" value="1"/>
</dbReference>
<dbReference type="PANTHER" id="PTHR21098:SF0">
    <property type="entry name" value="RIBOFLAVIN SYNTHASE"/>
    <property type="match status" value="1"/>
</dbReference>
<dbReference type="FunFam" id="2.40.30.20:FF:000003">
    <property type="entry name" value="Riboflavin synthase, alpha subunit"/>
    <property type="match status" value="1"/>
</dbReference>
<dbReference type="InterPro" id="IPR001783">
    <property type="entry name" value="Lumazine-bd"/>
</dbReference>
<comment type="function">
    <text evidence="1">Catalyzes the dismutation of two molecules of 6,7-dimethyl-8-ribityllumazine, resulting in the formation of riboflavin and 5-amino-6-(D-ribitylamino)uracil.</text>
</comment>
<evidence type="ECO:0000256" key="3">
    <source>
        <dbReference type="ARBA" id="ARBA00012827"/>
    </source>
</evidence>
<evidence type="ECO:0000313" key="9">
    <source>
        <dbReference type="EMBL" id="GJQ09792.1"/>
    </source>
</evidence>
<dbReference type="FunFam" id="2.40.30.20:FF:000004">
    <property type="entry name" value="Riboflavin synthase, alpha subunit"/>
    <property type="match status" value="1"/>
</dbReference>
<dbReference type="AlphaFoldDB" id="A0A9C7PUE3"/>
<evidence type="ECO:0000256" key="7">
    <source>
        <dbReference type="ARBA" id="ARBA00022737"/>
    </source>
</evidence>
<keyword evidence="6" id="KW-0808">Transferase</keyword>
<name>A0A9C7PUE3_9RHOD</name>
<keyword evidence="10" id="KW-1185">Reference proteome</keyword>
<dbReference type="PROSITE" id="PS51177">
    <property type="entry name" value="LUMAZINE_BIND"/>
    <property type="match status" value="2"/>
</dbReference>
<comment type="caution">
    <text evidence="9">The sequence shown here is derived from an EMBL/GenBank/DDBJ whole genome shotgun (WGS) entry which is preliminary data.</text>
</comment>
<protein>
    <recommendedName>
        <fullName evidence="4">Riboflavin synthase</fullName>
        <ecNumber evidence="3">2.5.1.9</ecNumber>
    </recommendedName>
</protein>
<evidence type="ECO:0000256" key="6">
    <source>
        <dbReference type="ARBA" id="ARBA00022679"/>
    </source>
</evidence>
<dbReference type="InterPro" id="IPR017938">
    <property type="entry name" value="Riboflavin_synthase-like_b-brl"/>
</dbReference>
<accession>A0A9C7PUE3</accession>
<evidence type="ECO:0000256" key="4">
    <source>
        <dbReference type="ARBA" id="ARBA00013950"/>
    </source>
</evidence>
<reference evidence="9" key="2">
    <citation type="submission" date="2022-01" db="EMBL/GenBank/DDBJ databases">
        <authorList>
            <person name="Hirooka S."/>
            <person name="Miyagishima S.Y."/>
        </authorList>
    </citation>
    <scope>NUCLEOTIDE SEQUENCE</scope>
    <source>
        <strain evidence="9">NBRC 102759</strain>
    </source>
</reference>
<feature type="domain" description="Lumazine-binding" evidence="8">
    <location>
        <begin position="2"/>
        <end position="97"/>
    </location>
</feature>
<dbReference type="Proteomes" id="UP001061958">
    <property type="component" value="Unassembled WGS sequence"/>
</dbReference>
<sequence length="197" mass="21867">MVFTGIVEEIGKVGSLYREESHLLLSILAKVVLRDLHIGDSIAVNGVCLTVCSFDDRSFVVGISPETLRRTNLEQLKESSPVNLERALSAQGRFGGHIVQGHVDGVGTIRSMYPEGDSLWFWVETNKEIAQFVVEKGYIAVDGTSLTVCATQDCSFQFMLVAYTQQHVILSQKQIGDQVNLEVDILGKYVKQFIKQD</sequence>
<proteinExistence type="predicted"/>
<keyword evidence="5" id="KW-0686">Riboflavin biosynthesis</keyword>
<keyword evidence="7" id="KW-0677">Repeat</keyword>
<dbReference type="NCBIfam" id="NF006767">
    <property type="entry name" value="PRK09289.1"/>
    <property type="match status" value="1"/>
</dbReference>
<organism evidence="9 10">
    <name type="scientific">Galdieria partita</name>
    <dbReference type="NCBI Taxonomy" id="83374"/>
    <lineage>
        <taxon>Eukaryota</taxon>
        <taxon>Rhodophyta</taxon>
        <taxon>Bangiophyceae</taxon>
        <taxon>Galdieriales</taxon>
        <taxon>Galdieriaceae</taxon>
        <taxon>Galdieria</taxon>
    </lineage>
</organism>
<dbReference type="SUPFAM" id="SSF63380">
    <property type="entry name" value="Riboflavin synthase domain-like"/>
    <property type="match status" value="2"/>
</dbReference>
<dbReference type="CDD" id="cd00402">
    <property type="entry name" value="Riboflavin_synthase_like"/>
    <property type="match status" value="1"/>
</dbReference>
<dbReference type="InterPro" id="IPR023366">
    <property type="entry name" value="ATP_synth_asu-like_sf"/>
</dbReference>
<dbReference type="Gene3D" id="2.40.30.20">
    <property type="match status" value="2"/>
</dbReference>
<comment type="pathway">
    <text evidence="2">Cofactor biosynthesis; riboflavin biosynthesis; riboflavin from 2-hydroxy-3-oxobutyl phosphate and 5-amino-6-(D-ribitylamino)uracil: step 2/2.</text>
</comment>